<feature type="transmembrane region" description="Helical" evidence="1">
    <location>
        <begin position="65"/>
        <end position="87"/>
    </location>
</feature>
<name>A0A6C0KX78_9ZZZZ</name>
<sequence>MTMENNSKNVLSSTLIAPQENSYVIFIKDEVIQGSNPNVKILPLPNAESSHIDDDNDEIISLVKFCSVCFLITFCTPLITCDLYFAYNDDTCVPLSADIKRYLEVSGYFGLTVLTLLTLGICCLPARNENLDPITVGVCILKTFSLLLFAFIFLWNIYGAVAFWGTVYEEGTCGKIVSTYLFISLIIKNVSGLIELAKIKRTRRM</sequence>
<feature type="transmembrane region" description="Helical" evidence="1">
    <location>
        <begin position="146"/>
        <end position="165"/>
    </location>
</feature>
<proteinExistence type="predicted"/>
<keyword evidence="1" id="KW-0472">Membrane</keyword>
<keyword evidence="1" id="KW-0812">Transmembrane</keyword>
<keyword evidence="1" id="KW-1133">Transmembrane helix</keyword>
<accession>A0A6C0KX78</accession>
<feature type="transmembrane region" description="Helical" evidence="1">
    <location>
        <begin position="107"/>
        <end position="126"/>
    </location>
</feature>
<feature type="transmembrane region" description="Helical" evidence="1">
    <location>
        <begin position="177"/>
        <end position="197"/>
    </location>
</feature>
<dbReference type="AlphaFoldDB" id="A0A6C0KX78"/>
<reference evidence="2" key="1">
    <citation type="journal article" date="2020" name="Nature">
        <title>Giant virus diversity and host interactions through global metagenomics.</title>
        <authorList>
            <person name="Schulz F."/>
            <person name="Roux S."/>
            <person name="Paez-Espino D."/>
            <person name="Jungbluth S."/>
            <person name="Walsh D.A."/>
            <person name="Denef V.J."/>
            <person name="McMahon K.D."/>
            <person name="Konstantinidis K.T."/>
            <person name="Eloe-Fadrosh E.A."/>
            <person name="Kyrpides N.C."/>
            <person name="Woyke T."/>
        </authorList>
    </citation>
    <scope>NUCLEOTIDE SEQUENCE</scope>
    <source>
        <strain evidence="2">GVMAG-S-3300013094-109</strain>
    </source>
</reference>
<evidence type="ECO:0000256" key="1">
    <source>
        <dbReference type="SAM" id="Phobius"/>
    </source>
</evidence>
<evidence type="ECO:0000313" key="2">
    <source>
        <dbReference type="EMBL" id="QHU21280.1"/>
    </source>
</evidence>
<protein>
    <submittedName>
        <fullName evidence="2">Uncharacterized protein</fullName>
    </submittedName>
</protein>
<dbReference type="EMBL" id="MN740989">
    <property type="protein sequence ID" value="QHU21280.1"/>
    <property type="molecule type" value="Genomic_DNA"/>
</dbReference>
<organism evidence="2">
    <name type="scientific">viral metagenome</name>
    <dbReference type="NCBI Taxonomy" id="1070528"/>
    <lineage>
        <taxon>unclassified sequences</taxon>
        <taxon>metagenomes</taxon>
        <taxon>organismal metagenomes</taxon>
    </lineage>
</organism>